<evidence type="ECO:0000256" key="2">
    <source>
        <dbReference type="ARBA" id="ARBA00022741"/>
    </source>
</evidence>
<feature type="domain" description="DNA mismatch repair proteins mutS family" evidence="6">
    <location>
        <begin position="677"/>
        <end position="693"/>
    </location>
</feature>
<dbReference type="OrthoDB" id="276261at2759"/>
<dbReference type="Pfam" id="PF05192">
    <property type="entry name" value="MutS_III"/>
    <property type="match status" value="1"/>
</dbReference>
<dbReference type="InterPro" id="IPR027417">
    <property type="entry name" value="P-loop_NTPase"/>
</dbReference>
<reference evidence="7" key="1">
    <citation type="submission" date="2022-07" db="EMBL/GenBank/DDBJ databases">
        <title>Phylogenomic reconstructions and comparative analyses of Kickxellomycotina fungi.</title>
        <authorList>
            <person name="Reynolds N.K."/>
            <person name="Stajich J.E."/>
            <person name="Barry K."/>
            <person name="Grigoriev I.V."/>
            <person name="Crous P."/>
            <person name="Smith M.E."/>
        </authorList>
    </citation>
    <scope>NUCLEOTIDE SEQUENCE</scope>
    <source>
        <strain evidence="7">NBRC 32514</strain>
    </source>
</reference>
<keyword evidence="4" id="KW-0238">DNA-binding</keyword>
<dbReference type="PANTHER" id="PTHR11361:SF21">
    <property type="entry name" value="MUTS PROTEIN HOMOLOG 4"/>
    <property type="match status" value="1"/>
</dbReference>
<evidence type="ECO:0000256" key="4">
    <source>
        <dbReference type="ARBA" id="ARBA00023125"/>
    </source>
</evidence>
<dbReference type="GO" id="GO:0006298">
    <property type="term" value="P:mismatch repair"/>
    <property type="evidence" value="ECO:0007669"/>
    <property type="project" value="InterPro"/>
</dbReference>
<gene>
    <name evidence="7" type="primary">MSH4</name>
    <name evidence="7" type="ORF">LPJ53_005786</name>
</gene>
<accession>A0A9W7XW25</accession>
<evidence type="ECO:0000256" key="3">
    <source>
        <dbReference type="ARBA" id="ARBA00022840"/>
    </source>
</evidence>
<evidence type="ECO:0000313" key="7">
    <source>
        <dbReference type="EMBL" id="KAJ1719462.1"/>
    </source>
</evidence>
<sequence>MSRNHFSAIPRCEVIDLTLTDSDDGEDNLACQPSSTAKRVKLECQSDLSAEVAGVISDIESVDGEPSVCAPTSAFTDVSRAPQVLMTLTEGRGVASEIAYCLFDISVNKCVLSQYADGPSYSHTIYAVVTNRPQLIIMPTAMAAGKSKAMLSIRRYIPWMQFASMERRMFNDKDGIGISKDKALPAQLHTLEHTLHLKRYAYAALNAMFGYIESELNLTFANESVSIECKQIDGTMLIDPGAWKDLDLDSFHQDTADWSLYRAINHTVTKMGGRLLRSNMLQPLADITTIYARQKAVGVLLESEECFFNLSALLSTVPDIDAVITTIIRMPVVLDARQASTVIGNVLSTKHILQVSAKIAAVFSDLSMQSSLLQEIVSVLTDARITALLDMVHQVVRENVTLETSAQMSRSQRCYAVKDGVDGFLDVSRSIFDKVTREVVDLVEEVSSVHNIPVKAVYKQNTGYMMTTRRNLYEDTLPDEFVNTVVRKNTLSFTTFDLIKLNNRLSSVVTEISLLTEKAIQRVSQTILENIALLYRVSEAIALLDMLLSFAHHCTLYECVVPMFSDSIKIKESRHPILEAIGGKDVVPNDIDTTGANFTVVSGPNMGGKSTYLRQIVYTVIMAQIGSYVQAKSATLKIFDRLFVRMNNNDSISTGESSFLREMHDMAYILQNHNRHSLVVVDELGRSTATSEGKAICRAICEDFLENAGQTTVFLTTHFLDLPHILAKLSNCMRVVLSPSSCGDDAETTENGQKPTTTEQRFRAKLGAQTDPLYGISLAKAMKIPADIINVASEVADELMRRDTGNMR</sequence>
<dbReference type="SUPFAM" id="SSF52540">
    <property type="entry name" value="P-loop containing nucleoside triphosphate hydrolases"/>
    <property type="match status" value="1"/>
</dbReference>
<dbReference type="InterPro" id="IPR000432">
    <property type="entry name" value="DNA_mismatch_repair_MutS_C"/>
</dbReference>
<dbReference type="PIRSF" id="PIRSF005813">
    <property type="entry name" value="MSH2"/>
    <property type="match status" value="1"/>
</dbReference>
<keyword evidence="3" id="KW-0067">ATP-binding</keyword>
<dbReference type="SMART" id="SM00534">
    <property type="entry name" value="MUTSac"/>
    <property type="match status" value="1"/>
</dbReference>
<dbReference type="GO" id="GO:0007131">
    <property type="term" value="P:reciprocal meiotic recombination"/>
    <property type="evidence" value="ECO:0007669"/>
    <property type="project" value="TreeGrafter"/>
</dbReference>
<organism evidence="7 8">
    <name type="scientific">Coemansia erecta</name>
    <dbReference type="NCBI Taxonomy" id="147472"/>
    <lineage>
        <taxon>Eukaryota</taxon>
        <taxon>Fungi</taxon>
        <taxon>Fungi incertae sedis</taxon>
        <taxon>Zoopagomycota</taxon>
        <taxon>Kickxellomycotina</taxon>
        <taxon>Kickxellomycetes</taxon>
        <taxon>Kickxellales</taxon>
        <taxon>Kickxellaceae</taxon>
        <taxon>Coemansia</taxon>
    </lineage>
</organism>
<dbReference type="GO" id="GO:0005634">
    <property type="term" value="C:nucleus"/>
    <property type="evidence" value="ECO:0007669"/>
    <property type="project" value="TreeGrafter"/>
</dbReference>
<dbReference type="InterPro" id="IPR007861">
    <property type="entry name" value="DNA_mismatch_repair_MutS_clamp"/>
</dbReference>
<keyword evidence="2" id="KW-0547">Nucleotide-binding</keyword>
<dbReference type="SMART" id="SM00533">
    <property type="entry name" value="MUTSd"/>
    <property type="match status" value="1"/>
</dbReference>
<dbReference type="EMBL" id="JANBOJ010000396">
    <property type="protein sequence ID" value="KAJ1719462.1"/>
    <property type="molecule type" value="Genomic_DNA"/>
</dbReference>
<protein>
    <submittedName>
        <fullName evidence="7">MutS protein msh4</fullName>
    </submittedName>
</protein>
<dbReference type="AlphaFoldDB" id="A0A9W7XW25"/>
<dbReference type="PROSITE" id="PS00486">
    <property type="entry name" value="DNA_MISMATCH_REPAIR_2"/>
    <property type="match status" value="1"/>
</dbReference>
<dbReference type="Gene3D" id="1.10.1420.10">
    <property type="match status" value="2"/>
</dbReference>
<dbReference type="GO" id="GO:0140664">
    <property type="term" value="F:ATP-dependent DNA damage sensor activity"/>
    <property type="evidence" value="ECO:0007669"/>
    <property type="project" value="InterPro"/>
</dbReference>
<dbReference type="InterPro" id="IPR011184">
    <property type="entry name" value="DNA_mismatch_repair_Msh2"/>
</dbReference>
<evidence type="ECO:0000256" key="5">
    <source>
        <dbReference type="ARBA" id="ARBA00023254"/>
    </source>
</evidence>
<dbReference type="GO" id="GO:0030983">
    <property type="term" value="F:mismatched DNA binding"/>
    <property type="evidence" value="ECO:0007669"/>
    <property type="project" value="InterPro"/>
</dbReference>
<dbReference type="Pfam" id="PF00488">
    <property type="entry name" value="MutS_V"/>
    <property type="match status" value="1"/>
</dbReference>
<evidence type="ECO:0000256" key="1">
    <source>
        <dbReference type="ARBA" id="ARBA00006271"/>
    </source>
</evidence>
<dbReference type="PANTHER" id="PTHR11361">
    <property type="entry name" value="DNA MISMATCH REPAIR PROTEIN MUTS FAMILY MEMBER"/>
    <property type="match status" value="1"/>
</dbReference>
<name>A0A9W7XW25_9FUNG</name>
<dbReference type="GO" id="GO:0005524">
    <property type="term" value="F:ATP binding"/>
    <property type="evidence" value="ECO:0007669"/>
    <property type="project" value="UniProtKB-KW"/>
</dbReference>
<dbReference type="InterPro" id="IPR045076">
    <property type="entry name" value="MutS"/>
</dbReference>
<dbReference type="InterPro" id="IPR036187">
    <property type="entry name" value="DNA_mismatch_repair_MutS_sf"/>
</dbReference>
<evidence type="ECO:0000259" key="6">
    <source>
        <dbReference type="PROSITE" id="PS00486"/>
    </source>
</evidence>
<comment type="similarity">
    <text evidence="1">Belongs to the DNA mismatch repair MutS family.</text>
</comment>
<dbReference type="InterPro" id="IPR007696">
    <property type="entry name" value="DNA_mismatch_repair_MutS_core"/>
</dbReference>
<evidence type="ECO:0000313" key="8">
    <source>
        <dbReference type="Proteomes" id="UP001149813"/>
    </source>
</evidence>
<keyword evidence="5" id="KW-0469">Meiosis</keyword>
<dbReference type="SUPFAM" id="SSF48334">
    <property type="entry name" value="DNA repair protein MutS, domain III"/>
    <property type="match status" value="1"/>
</dbReference>
<dbReference type="Pfam" id="PF05190">
    <property type="entry name" value="MutS_IV"/>
    <property type="match status" value="1"/>
</dbReference>
<proteinExistence type="inferred from homology"/>
<comment type="caution">
    <text evidence="7">The sequence shown here is derived from an EMBL/GenBank/DDBJ whole genome shotgun (WGS) entry which is preliminary data.</text>
</comment>
<dbReference type="Proteomes" id="UP001149813">
    <property type="component" value="Unassembled WGS sequence"/>
</dbReference>
<keyword evidence="8" id="KW-1185">Reference proteome</keyword>
<dbReference type="Gene3D" id="3.40.50.300">
    <property type="entry name" value="P-loop containing nucleotide triphosphate hydrolases"/>
    <property type="match status" value="1"/>
</dbReference>